<comment type="pathway">
    <text evidence="8">Cell wall biogenesis; peptidoglycan biosynthesis.</text>
</comment>
<keyword evidence="6 8" id="KW-0961">Cell wall biogenesis/degradation</keyword>
<comment type="function">
    <text evidence="8">Provides the (R)-glutamate required for cell wall biosynthesis.</text>
</comment>
<name>Q1JWJ2_DESA6</name>
<reference evidence="9" key="2">
    <citation type="submission" date="2006-05" db="EMBL/GenBank/DDBJ databases">
        <title>Sequencing of the draft genome and assembly of Desulfuromonas acetoxidans DSM 684.</title>
        <authorList>
            <consortium name="US DOE Joint Genome Institute (JGI-PGF)"/>
            <person name="Copeland A."/>
            <person name="Lucas S."/>
            <person name="Lapidus A."/>
            <person name="Barry K."/>
            <person name="Detter J.C."/>
            <person name="Glavina del Rio T."/>
            <person name="Hammon N."/>
            <person name="Israni S."/>
            <person name="Dalin E."/>
            <person name="Tice H."/>
            <person name="Bruce D."/>
            <person name="Pitluck S."/>
            <person name="Richardson P."/>
        </authorList>
    </citation>
    <scope>NUCLEOTIDE SEQUENCE [LARGE SCALE GENOMIC DNA]</scope>
    <source>
        <strain evidence="9">DSM 684</strain>
    </source>
</reference>
<dbReference type="GO" id="GO:0008881">
    <property type="term" value="F:glutamate racemase activity"/>
    <property type="evidence" value="ECO:0007669"/>
    <property type="project" value="UniProtKB-UniRule"/>
</dbReference>
<evidence type="ECO:0000256" key="8">
    <source>
        <dbReference type="HAMAP-Rule" id="MF_00258"/>
    </source>
</evidence>
<dbReference type="PROSITE" id="PS00924">
    <property type="entry name" value="ASP_GLU_RACEMASE_2"/>
    <property type="match status" value="1"/>
</dbReference>
<feature type="active site" description="Proton donor/acceptor" evidence="8">
    <location>
        <position position="197"/>
    </location>
</feature>
<comment type="catalytic activity">
    <reaction evidence="1 8">
        <text>L-glutamate = D-glutamate</text>
        <dbReference type="Rhea" id="RHEA:12813"/>
        <dbReference type="ChEBI" id="CHEBI:29985"/>
        <dbReference type="ChEBI" id="CHEBI:29986"/>
        <dbReference type="EC" id="5.1.1.3"/>
    </reaction>
</comment>
<dbReference type="PANTHER" id="PTHR21198:SF2">
    <property type="entry name" value="GLUTAMATE RACEMASE"/>
    <property type="match status" value="1"/>
</dbReference>
<dbReference type="PANTHER" id="PTHR21198">
    <property type="entry name" value="GLUTAMATE RACEMASE"/>
    <property type="match status" value="1"/>
</dbReference>
<keyword evidence="4 8" id="KW-0573">Peptidoglycan synthesis</keyword>
<keyword evidence="5 8" id="KW-0413">Isomerase</keyword>
<evidence type="ECO:0000256" key="2">
    <source>
        <dbReference type="ARBA" id="ARBA00013090"/>
    </source>
</evidence>
<dbReference type="EC" id="5.1.1.3" evidence="2 8"/>
<evidence type="ECO:0000256" key="5">
    <source>
        <dbReference type="ARBA" id="ARBA00023235"/>
    </source>
</evidence>
<sequence length="289" mass="31090">MCPGCFSAGTSLSLSENAIGVFDSGVGGLTVLHELRRLLPGENLIYLGDTARVPYGSKSPETVCSYSEQAAEFLLAKQVKMIVVACNTASSFALERLQQCLPVPVVGVILPGARCAVRLSRRHVVGVIGTHGTVSSDAYPRALKALQPDMKVVSEPCPLFVPLAEEGWAEHAVAHQVAREYLAPLLEQQIDTLVLGCTHYPLLKPTLRQVLPDTVQLVDSAQETALEVKELLSEHGLLNPGERGSWTFFVTDVPTRFVQVGQGFLGEPVAPVTRISLPVCPDCAQELLL</sequence>
<evidence type="ECO:0000256" key="7">
    <source>
        <dbReference type="ARBA" id="ARBA00070053"/>
    </source>
</evidence>
<organism evidence="9 10">
    <name type="scientific">Desulfuromonas acetoxidans (strain DSM 684 / 11070)</name>
    <dbReference type="NCBI Taxonomy" id="281689"/>
    <lineage>
        <taxon>Bacteria</taxon>
        <taxon>Pseudomonadati</taxon>
        <taxon>Thermodesulfobacteriota</taxon>
        <taxon>Desulfuromonadia</taxon>
        <taxon>Desulfuromonadales</taxon>
        <taxon>Desulfuromonadaceae</taxon>
        <taxon>Desulfuromonas</taxon>
    </lineage>
</organism>
<keyword evidence="10" id="KW-1185">Reference proteome</keyword>
<feature type="binding site" evidence="8">
    <location>
        <begin position="198"/>
        <end position="199"/>
    </location>
    <ligand>
        <name>substrate</name>
    </ligand>
</feature>
<dbReference type="GO" id="GO:0009252">
    <property type="term" value="P:peptidoglycan biosynthetic process"/>
    <property type="evidence" value="ECO:0007669"/>
    <property type="project" value="UniProtKB-UniRule"/>
</dbReference>
<comment type="similarity">
    <text evidence="8">Belongs to the aspartate/glutamate racemases family.</text>
</comment>
<dbReference type="NCBIfam" id="TIGR00067">
    <property type="entry name" value="glut_race"/>
    <property type="match status" value="1"/>
</dbReference>
<feature type="binding site" evidence="8">
    <location>
        <begin position="55"/>
        <end position="56"/>
    </location>
    <ligand>
        <name>substrate</name>
    </ligand>
</feature>
<evidence type="ECO:0000256" key="1">
    <source>
        <dbReference type="ARBA" id="ARBA00001602"/>
    </source>
</evidence>
<feature type="active site" description="Proton donor/acceptor" evidence="8">
    <location>
        <position position="86"/>
    </location>
</feature>
<reference evidence="9" key="1">
    <citation type="submission" date="2006-05" db="EMBL/GenBank/DDBJ databases">
        <title>Annotation of the draft genome assembly of Desulfuromonas acetoxidans DSM 684.</title>
        <authorList>
            <consortium name="US DOE Joint Genome Institute (JGI-ORNL)"/>
            <person name="Larimer F."/>
            <person name="Land M."/>
            <person name="Hauser L."/>
        </authorList>
    </citation>
    <scope>NUCLEOTIDE SEQUENCE [LARGE SCALE GENOMIC DNA]</scope>
    <source>
        <strain evidence="9">DSM 684</strain>
    </source>
</reference>
<dbReference type="InterPro" id="IPR018187">
    <property type="entry name" value="Asp/Glu_racemase_AS_1"/>
</dbReference>
<proteinExistence type="inferred from homology"/>
<feature type="binding site" evidence="8">
    <location>
        <begin position="23"/>
        <end position="24"/>
    </location>
    <ligand>
        <name>substrate</name>
    </ligand>
</feature>
<dbReference type="UniPathway" id="UPA00219"/>
<dbReference type="InterPro" id="IPR033134">
    <property type="entry name" value="Asp/Glu_racemase_AS_2"/>
</dbReference>
<dbReference type="EMBL" id="AAEW02000021">
    <property type="protein sequence ID" value="EAT14576.1"/>
    <property type="molecule type" value="Genomic_DNA"/>
</dbReference>
<dbReference type="AlphaFoldDB" id="Q1JWJ2"/>
<evidence type="ECO:0000256" key="6">
    <source>
        <dbReference type="ARBA" id="ARBA00023316"/>
    </source>
</evidence>
<dbReference type="PROSITE" id="PS00923">
    <property type="entry name" value="ASP_GLU_RACEMASE_1"/>
    <property type="match status" value="1"/>
</dbReference>
<evidence type="ECO:0000313" key="9">
    <source>
        <dbReference type="EMBL" id="EAT14576.1"/>
    </source>
</evidence>
<dbReference type="GO" id="GO:0071555">
    <property type="term" value="P:cell wall organization"/>
    <property type="evidence" value="ECO:0007669"/>
    <property type="project" value="UniProtKB-KW"/>
</dbReference>
<evidence type="ECO:0000313" key="10">
    <source>
        <dbReference type="Proteomes" id="UP000005695"/>
    </source>
</evidence>
<dbReference type="GO" id="GO:0008360">
    <property type="term" value="P:regulation of cell shape"/>
    <property type="evidence" value="ECO:0007669"/>
    <property type="project" value="UniProtKB-KW"/>
</dbReference>
<dbReference type="Proteomes" id="UP000005695">
    <property type="component" value="Unassembled WGS sequence"/>
</dbReference>
<comment type="caution">
    <text evidence="9">The sequence shown here is derived from an EMBL/GenBank/DDBJ whole genome shotgun (WGS) entry which is preliminary data.</text>
</comment>
<feature type="binding site" evidence="8">
    <location>
        <begin position="87"/>
        <end position="88"/>
    </location>
    <ligand>
        <name>substrate</name>
    </ligand>
</feature>
<dbReference type="InterPro" id="IPR004391">
    <property type="entry name" value="Glu_race"/>
</dbReference>
<keyword evidence="3 8" id="KW-0133">Cell shape</keyword>
<evidence type="ECO:0000256" key="4">
    <source>
        <dbReference type="ARBA" id="ARBA00022984"/>
    </source>
</evidence>
<dbReference type="InterPro" id="IPR015942">
    <property type="entry name" value="Asp/Glu/hydantoin_racemase"/>
</dbReference>
<dbReference type="Pfam" id="PF01177">
    <property type="entry name" value="Asp_Glu_race"/>
    <property type="match status" value="1"/>
</dbReference>
<accession>Q1JWJ2</accession>
<dbReference type="HAMAP" id="MF_00258">
    <property type="entry name" value="Glu_racemase"/>
    <property type="match status" value="1"/>
</dbReference>
<dbReference type="Gene3D" id="3.40.50.1860">
    <property type="match status" value="2"/>
</dbReference>
<dbReference type="FunFam" id="3.40.50.1860:FF:000002">
    <property type="entry name" value="Glutamate racemase"/>
    <property type="match status" value="1"/>
</dbReference>
<protein>
    <recommendedName>
        <fullName evidence="7 8">Glutamate racemase</fullName>
        <ecNumber evidence="2 8">5.1.1.3</ecNumber>
    </recommendedName>
</protein>
<evidence type="ECO:0000256" key="3">
    <source>
        <dbReference type="ARBA" id="ARBA00022960"/>
    </source>
</evidence>
<gene>
    <name evidence="8" type="primary">murI</name>
    <name evidence="9" type="ORF">Dace_0405</name>
</gene>
<dbReference type="SUPFAM" id="SSF53681">
    <property type="entry name" value="Aspartate/glutamate racemase"/>
    <property type="match status" value="2"/>
</dbReference>
<dbReference type="InterPro" id="IPR001920">
    <property type="entry name" value="Asp/Glu_race"/>
</dbReference>